<sequence>MVAFKDTTEKIENDIDDDLGALEEEIAMVSRNMDGLMRRYRNIRRGRMPPRRTRKCNEQDKNDEKCYECGRYGHIQAECPDSKRKDILDLTLKKFQKMMNELMRLNMEKKDWELKLEVCEIEKESKGDVNDMISELPNCLLTFILSLLSIKDAVKTSVLSRRWRHLFMLIPNLVVDSANIFSDQDHRRFTLSSYEAFEKERREFVMRVDQFMQLMRGSHIRSLTVGFFMDSEYSSHLDGWLKVAIASGLTKLELFLSLEQNFLTQFIVDEHRLYNFPYWLFSESNTSMLSHLRLENCVLRTPGDFKGFRNLRTLELNDVILAEDFATEILPSCLLLEQLTFLWCKLKSTLCFDHPSLSLEHLKVLHCCPKTIIKISSMNLTTFEYDDMMKIAYLYAPQLKEICSINTRGPLSFAHFSRLPQLEILLLYVDYLQIQKIPRSLDTMASLKKLSLFLLSADDDFDLSWVITVLKAAPFLQKLVLTLHGGERNADQKDIRKLDGVHHDQLKEFEMHGCAGNWYEMELQLFVLSRASRLERLIISPSTSMYAGNGRWVDIYEGARCWNQSCQEIVRNQLEGHVPQGVQLAFL</sequence>
<accession>A0AC58T3D3</accession>
<keyword evidence="1" id="KW-1185">Reference proteome</keyword>
<dbReference type="RefSeq" id="XP_075091704.1">
    <property type="nucleotide sequence ID" value="XM_075235603.1"/>
</dbReference>
<name>A0AC58T3D3_TOBAC</name>
<reference evidence="2" key="2">
    <citation type="submission" date="2025-08" db="UniProtKB">
        <authorList>
            <consortium name="RefSeq"/>
        </authorList>
    </citation>
    <scope>IDENTIFICATION</scope>
    <source>
        <tissue evidence="2">Leaf</tissue>
    </source>
</reference>
<gene>
    <name evidence="2" type="primary">LOC142171891</name>
</gene>
<protein>
    <submittedName>
        <fullName evidence="2">F-box/FBD/LRR-repeat protein At1g13570-like</fullName>
    </submittedName>
</protein>
<evidence type="ECO:0000313" key="2">
    <source>
        <dbReference type="RefSeq" id="XP_075091704.1"/>
    </source>
</evidence>
<reference evidence="1" key="1">
    <citation type="journal article" date="2014" name="Nat. Commun.">
        <title>The tobacco genome sequence and its comparison with those of tomato and potato.</title>
        <authorList>
            <person name="Sierro N."/>
            <person name="Battey J.N."/>
            <person name="Ouadi S."/>
            <person name="Bakaher N."/>
            <person name="Bovet L."/>
            <person name="Willig A."/>
            <person name="Goepfert S."/>
            <person name="Peitsch M.C."/>
            <person name="Ivanov N.V."/>
        </authorList>
    </citation>
    <scope>NUCLEOTIDE SEQUENCE [LARGE SCALE GENOMIC DNA]</scope>
</reference>
<organism evidence="1 2">
    <name type="scientific">Nicotiana tabacum</name>
    <name type="common">Common tobacco</name>
    <dbReference type="NCBI Taxonomy" id="4097"/>
    <lineage>
        <taxon>Eukaryota</taxon>
        <taxon>Viridiplantae</taxon>
        <taxon>Streptophyta</taxon>
        <taxon>Embryophyta</taxon>
        <taxon>Tracheophyta</taxon>
        <taxon>Spermatophyta</taxon>
        <taxon>Magnoliopsida</taxon>
        <taxon>eudicotyledons</taxon>
        <taxon>Gunneridae</taxon>
        <taxon>Pentapetalae</taxon>
        <taxon>asterids</taxon>
        <taxon>lamiids</taxon>
        <taxon>Solanales</taxon>
        <taxon>Solanaceae</taxon>
        <taxon>Nicotianoideae</taxon>
        <taxon>Nicotianeae</taxon>
        <taxon>Nicotiana</taxon>
    </lineage>
</organism>
<evidence type="ECO:0000313" key="1">
    <source>
        <dbReference type="Proteomes" id="UP000790787"/>
    </source>
</evidence>
<proteinExistence type="predicted"/>
<dbReference type="Proteomes" id="UP000790787">
    <property type="component" value="Chromosome 17"/>
</dbReference>